<proteinExistence type="predicted"/>
<sequence length="441" mass="49766">MTPKKTVSRKSNAAAAIITAHLNLNDNSKDDKEMAEETTEPGLESSLKYDELEEMASSAMRAMEMLNLSFAEASAQYDLIKSWTMVPEGSSAIRADEIVSKAIHEYTRTTAEKCIMTDPDKDWMEQVAELEEALMICYFDYQSEKAKNEVLTQSLEEANEKVKILTGRNEDLRNKLKAKSKLSSSNVVKKAPFIPSYVSSDFVLGALMRKLPKFPNRPHPSERRPVCRSDVNLKTYIESDVRTRKYTNKFLYLPERTVWCNQDEDQALAFGPLFFCDKNNRSVRGSTFVELHGKIFHLFFLKDKLVYYAGFYKALDIRSIVPDGVRIGDFNGGVSPHGLAEATLSEAGDITLRTYRLHAISRLYQDGVLKAECMALHNVGFDYNLYERLSLRYAADALLEKGKPIMALRDPYYPHAELLADGANSSANSVQGNKAKRLRLG</sequence>
<organism evidence="3 4">
    <name type="scientific">Agrocybe pediades</name>
    <dbReference type="NCBI Taxonomy" id="84607"/>
    <lineage>
        <taxon>Eukaryota</taxon>
        <taxon>Fungi</taxon>
        <taxon>Dikarya</taxon>
        <taxon>Basidiomycota</taxon>
        <taxon>Agaricomycotina</taxon>
        <taxon>Agaricomycetes</taxon>
        <taxon>Agaricomycetidae</taxon>
        <taxon>Agaricales</taxon>
        <taxon>Agaricineae</taxon>
        <taxon>Strophariaceae</taxon>
        <taxon>Agrocybe</taxon>
    </lineage>
</organism>
<evidence type="ECO:0000313" key="3">
    <source>
        <dbReference type="EMBL" id="KAF4619236.1"/>
    </source>
</evidence>
<protein>
    <submittedName>
        <fullName evidence="3">Uncharacterized protein</fullName>
    </submittedName>
</protein>
<feature type="region of interest" description="Disordered" evidence="2">
    <location>
        <begin position="25"/>
        <end position="44"/>
    </location>
</feature>
<evidence type="ECO:0000256" key="2">
    <source>
        <dbReference type="SAM" id="MobiDB-lite"/>
    </source>
</evidence>
<reference evidence="3 4" key="1">
    <citation type="submission" date="2019-12" db="EMBL/GenBank/DDBJ databases">
        <authorList>
            <person name="Floudas D."/>
            <person name="Bentzer J."/>
            <person name="Ahren D."/>
            <person name="Johansson T."/>
            <person name="Persson P."/>
            <person name="Tunlid A."/>
        </authorList>
    </citation>
    <scope>NUCLEOTIDE SEQUENCE [LARGE SCALE GENOMIC DNA]</scope>
    <source>
        <strain evidence="3 4">CBS 102.39</strain>
    </source>
</reference>
<comment type="caution">
    <text evidence="3">The sequence shown here is derived from an EMBL/GenBank/DDBJ whole genome shotgun (WGS) entry which is preliminary data.</text>
</comment>
<gene>
    <name evidence="3" type="ORF">D9613_004707</name>
</gene>
<evidence type="ECO:0000313" key="4">
    <source>
        <dbReference type="Proteomes" id="UP000521872"/>
    </source>
</evidence>
<dbReference type="AlphaFoldDB" id="A0A8H4QYX6"/>
<name>A0A8H4QYX6_9AGAR</name>
<dbReference type="EMBL" id="JAACJL010000016">
    <property type="protein sequence ID" value="KAF4619236.1"/>
    <property type="molecule type" value="Genomic_DNA"/>
</dbReference>
<keyword evidence="1" id="KW-0175">Coiled coil</keyword>
<dbReference type="Proteomes" id="UP000521872">
    <property type="component" value="Unassembled WGS sequence"/>
</dbReference>
<keyword evidence="4" id="KW-1185">Reference proteome</keyword>
<evidence type="ECO:0000256" key="1">
    <source>
        <dbReference type="SAM" id="Coils"/>
    </source>
</evidence>
<accession>A0A8H4QYX6</accession>
<feature type="coiled-coil region" evidence="1">
    <location>
        <begin position="141"/>
        <end position="175"/>
    </location>
</feature>